<dbReference type="HAMAP" id="MF_01114">
    <property type="entry name" value="RecX"/>
    <property type="match status" value="1"/>
</dbReference>
<evidence type="ECO:0000256" key="5">
    <source>
        <dbReference type="HAMAP-Rule" id="MF_01114"/>
    </source>
</evidence>
<name>A0ABV3TCF4_9GAMM</name>
<organism evidence="9 10">
    <name type="scientific">Spiribacter pallidus</name>
    <dbReference type="NCBI Taxonomy" id="1987936"/>
    <lineage>
        <taxon>Bacteria</taxon>
        <taxon>Pseudomonadati</taxon>
        <taxon>Pseudomonadota</taxon>
        <taxon>Gammaproteobacteria</taxon>
        <taxon>Chromatiales</taxon>
        <taxon>Ectothiorhodospiraceae</taxon>
        <taxon>Spiribacter</taxon>
    </lineage>
</organism>
<dbReference type="Pfam" id="PF02631">
    <property type="entry name" value="RecX_HTH2"/>
    <property type="match status" value="1"/>
</dbReference>
<dbReference type="Pfam" id="PF21981">
    <property type="entry name" value="RecX_HTH3"/>
    <property type="match status" value="1"/>
</dbReference>
<accession>A0ABV3TCF4</accession>
<gene>
    <name evidence="5" type="primary">recX</name>
    <name evidence="9" type="ORF">V6X73_06220</name>
</gene>
<keyword evidence="10" id="KW-1185">Reference proteome</keyword>
<dbReference type="Pfam" id="PF21982">
    <property type="entry name" value="RecX_HTH1"/>
    <property type="match status" value="1"/>
</dbReference>
<dbReference type="Proteomes" id="UP001556709">
    <property type="component" value="Unassembled WGS sequence"/>
</dbReference>
<dbReference type="Gene3D" id="1.10.10.10">
    <property type="entry name" value="Winged helix-like DNA-binding domain superfamily/Winged helix DNA-binding domain"/>
    <property type="match status" value="3"/>
</dbReference>
<evidence type="ECO:0000256" key="4">
    <source>
        <dbReference type="ARBA" id="ARBA00022490"/>
    </source>
</evidence>
<evidence type="ECO:0000256" key="1">
    <source>
        <dbReference type="ARBA" id="ARBA00004496"/>
    </source>
</evidence>
<evidence type="ECO:0000256" key="2">
    <source>
        <dbReference type="ARBA" id="ARBA00009695"/>
    </source>
</evidence>
<dbReference type="PANTHER" id="PTHR33602:SF1">
    <property type="entry name" value="REGULATORY PROTEIN RECX FAMILY PROTEIN"/>
    <property type="match status" value="1"/>
</dbReference>
<sequence>MDEPDSDPEAAAREKAIRHLGRREHSRRELYRKLLARFDDPVLINGVLDALASEGLLSEERFTEVFIRQRVAAGYGPLRIRAELSERGVDGGIVDAHLQLYDDEWTERCHEAWHKRFGEAPQNRREWARQMRFLTNRGFPSGLAQSIIGDSQ</sequence>
<comment type="subcellular location">
    <subcellularLocation>
        <location evidence="1 5">Cytoplasm</location>
    </subcellularLocation>
</comment>
<evidence type="ECO:0000259" key="7">
    <source>
        <dbReference type="Pfam" id="PF21981"/>
    </source>
</evidence>
<feature type="domain" description="RecX second three-helical" evidence="6">
    <location>
        <begin position="58"/>
        <end position="98"/>
    </location>
</feature>
<evidence type="ECO:0000313" key="9">
    <source>
        <dbReference type="EMBL" id="MEX0469316.1"/>
    </source>
</evidence>
<comment type="similarity">
    <text evidence="2 5">Belongs to the RecX family.</text>
</comment>
<dbReference type="InterPro" id="IPR003783">
    <property type="entry name" value="Regulatory_RecX"/>
</dbReference>
<comment type="caution">
    <text evidence="9">The sequence shown here is derived from an EMBL/GenBank/DDBJ whole genome shotgun (WGS) entry which is preliminary data.</text>
</comment>
<dbReference type="InterPro" id="IPR053924">
    <property type="entry name" value="RecX_HTH_2nd"/>
</dbReference>
<protein>
    <recommendedName>
        <fullName evidence="3 5">Regulatory protein RecX</fullName>
    </recommendedName>
</protein>
<evidence type="ECO:0000313" key="10">
    <source>
        <dbReference type="Proteomes" id="UP001556709"/>
    </source>
</evidence>
<reference evidence="9 10" key="1">
    <citation type="submission" date="2024-02" db="EMBL/GenBank/DDBJ databases">
        <title>New especies of Spiribacter isolated from saline water.</title>
        <authorList>
            <person name="Leon M.J."/>
            <person name="De La Haba R."/>
            <person name="Sanchez-Porro C."/>
            <person name="Ventosa A."/>
        </authorList>
    </citation>
    <scope>NUCLEOTIDE SEQUENCE [LARGE SCALE GENOMIC DNA]</scope>
    <source>
        <strain evidence="10">ag22IC6-390</strain>
    </source>
</reference>
<dbReference type="RefSeq" id="WP_367958434.1">
    <property type="nucleotide sequence ID" value="NZ_JBAKFK010000002.1"/>
</dbReference>
<evidence type="ECO:0000259" key="8">
    <source>
        <dbReference type="Pfam" id="PF21982"/>
    </source>
</evidence>
<dbReference type="InterPro" id="IPR036388">
    <property type="entry name" value="WH-like_DNA-bd_sf"/>
</dbReference>
<dbReference type="InterPro" id="IPR053926">
    <property type="entry name" value="RecX_HTH_1st"/>
</dbReference>
<feature type="domain" description="RecX first three-helical" evidence="8">
    <location>
        <begin position="12"/>
        <end position="42"/>
    </location>
</feature>
<evidence type="ECO:0000259" key="6">
    <source>
        <dbReference type="Pfam" id="PF02631"/>
    </source>
</evidence>
<keyword evidence="4 5" id="KW-0963">Cytoplasm</keyword>
<evidence type="ECO:0000256" key="3">
    <source>
        <dbReference type="ARBA" id="ARBA00018111"/>
    </source>
</evidence>
<proteinExistence type="inferred from homology"/>
<comment type="function">
    <text evidence="5">Modulates RecA activity.</text>
</comment>
<dbReference type="InterPro" id="IPR053925">
    <property type="entry name" value="RecX_HTH_3rd"/>
</dbReference>
<dbReference type="EMBL" id="JBAKFM010000002">
    <property type="protein sequence ID" value="MEX0469316.1"/>
    <property type="molecule type" value="Genomic_DNA"/>
</dbReference>
<feature type="domain" description="RecX third three-helical" evidence="7">
    <location>
        <begin position="102"/>
        <end position="148"/>
    </location>
</feature>
<dbReference type="PANTHER" id="PTHR33602">
    <property type="entry name" value="REGULATORY PROTEIN RECX FAMILY PROTEIN"/>
    <property type="match status" value="1"/>
</dbReference>